<protein>
    <submittedName>
        <fullName evidence="1">Tail length tape measure protein</fullName>
    </submittedName>
</protein>
<dbReference type="Proteomes" id="UP000220226">
    <property type="component" value="Unassembled WGS sequence"/>
</dbReference>
<sequence>MIEKLTKAVQRMRDAFAAVMRLIYDFISAIADLIIKFNEVHQVLARFIKG</sequence>
<dbReference type="EMBL" id="NTQT01000030">
    <property type="protein sequence ID" value="PFC71017.1"/>
    <property type="molecule type" value="Genomic_DNA"/>
</dbReference>
<gene>
    <name evidence="1" type="ORF">CN290_24680</name>
</gene>
<name>A0A2B3Z4T8_BACCE</name>
<dbReference type="AlphaFoldDB" id="A0A2B3Z4T8"/>
<proteinExistence type="predicted"/>
<reference evidence="1 2" key="1">
    <citation type="submission" date="2017-09" db="EMBL/GenBank/DDBJ databases">
        <title>Large-scale bioinformatics analysis of Bacillus genomes uncovers conserved roles of natural products in bacterial physiology.</title>
        <authorList>
            <consortium name="Agbiome Team Llc"/>
            <person name="Bleich R.M."/>
            <person name="Grubbs K.J."/>
            <person name="Santa Maria K.C."/>
            <person name="Allen S.E."/>
            <person name="Farag S."/>
            <person name="Shank E.A."/>
            <person name="Bowers A."/>
        </authorList>
    </citation>
    <scope>NUCLEOTIDE SEQUENCE [LARGE SCALE GENOMIC DNA]</scope>
    <source>
        <strain evidence="1 2">AFS025165</strain>
    </source>
</reference>
<evidence type="ECO:0000313" key="1">
    <source>
        <dbReference type="EMBL" id="PFC71017.1"/>
    </source>
</evidence>
<evidence type="ECO:0000313" key="2">
    <source>
        <dbReference type="Proteomes" id="UP000220226"/>
    </source>
</evidence>
<organism evidence="1 2">
    <name type="scientific">Bacillus cereus</name>
    <dbReference type="NCBI Taxonomy" id="1396"/>
    <lineage>
        <taxon>Bacteria</taxon>
        <taxon>Bacillati</taxon>
        <taxon>Bacillota</taxon>
        <taxon>Bacilli</taxon>
        <taxon>Bacillales</taxon>
        <taxon>Bacillaceae</taxon>
        <taxon>Bacillus</taxon>
        <taxon>Bacillus cereus group</taxon>
    </lineage>
</organism>
<accession>A0A2B3Z4T8</accession>
<comment type="caution">
    <text evidence="1">The sequence shown here is derived from an EMBL/GenBank/DDBJ whole genome shotgun (WGS) entry which is preliminary data.</text>
</comment>
<dbReference type="RefSeq" id="WP_088298753.1">
    <property type="nucleotide sequence ID" value="NZ_NTQT01000030.1"/>
</dbReference>